<keyword evidence="2" id="KW-1185">Reference proteome</keyword>
<dbReference type="Proteomes" id="UP000184386">
    <property type="component" value="Unassembled WGS sequence"/>
</dbReference>
<gene>
    <name evidence="1" type="ORF">SAMN02745136_04172</name>
</gene>
<evidence type="ECO:0000313" key="1">
    <source>
        <dbReference type="EMBL" id="SHL13851.1"/>
    </source>
</evidence>
<reference evidence="1 2" key="1">
    <citation type="submission" date="2016-11" db="EMBL/GenBank/DDBJ databases">
        <authorList>
            <person name="Jaros S."/>
            <person name="Januszkiewicz K."/>
            <person name="Wedrychowicz H."/>
        </authorList>
    </citation>
    <scope>NUCLEOTIDE SEQUENCE [LARGE SCALE GENOMIC DNA]</scope>
    <source>
        <strain evidence="1 2">DSM 15929</strain>
    </source>
</reference>
<accession>A0A1M6Y6I2</accession>
<name>A0A1M6Y6I2_9FIRM</name>
<sequence length="67" mass="7679">MAFRQKSIWIFAAVLLLIAAGIAIAYFTQNTERNIHKGTLVYERNYMKTADIKGKVPNEKCTPLYKD</sequence>
<evidence type="ECO:0000313" key="2">
    <source>
        <dbReference type="Proteomes" id="UP000184386"/>
    </source>
</evidence>
<proteinExistence type="predicted"/>
<dbReference type="AlphaFoldDB" id="A0A1M6Y6I2"/>
<dbReference type="EMBL" id="FRAC01000024">
    <property type="protein sequence ID" value="SHL13851.1"/>
    <property type="molecule type" value="Genomic_DNA"/>
</dbReference>
<dbReference type="RefSeq" id="WP_073278855.1">
    <property type="nucleotide sequence ID" value="NZ_FRAC01000024.1"/>
</dbReference>
<dbReference type="OrthoDB" id="9929800at2"/>
<dbReference type="STRING" id="1121322.SAMN02745136_04172"/>
<protein>
    <submittedName>
        <fullName evidence="1">Uncharacterized protein</fullName>
    </submittedName>
</protein>
<organism evidence="1 2">
    <name type="scientific">Anaerocolumna jejuensis DSM 15929</name>
    <dbReference type="NCBI Taxonomy" id="1121322"/>
    <lineage>
        <taxon>Bacteria</taxon>
        <taxon>Bacillati</taxon>
        <taxon>Bacillota</taxon>
        <taxon>Clostridia</taxon>
        <taxon>Lachnospirales</taxon>
        <taxon>Lachnospiraceae</taxon>
        <taxon>Anaerocolumna</taxon>
    </lineage>
</organism>